<comment type="caution">
    <text evidence="3">The sequence shown here is derived from an EMBL/GenBank/DDBJ whole genome shotgun (WGS) entry which is preliminary data.</text>
</comment>
<dbReference type="InterPro" id="IPR056632">
    <property type="entry name" value="DUF7730"/>
</dbReference>
<feature type="compositionally biased region" description="Basic and acidic residues" evidence="1">
    <location>
        <begin position="1"/>
        <end position="12"/>
    </location>
</feature>
<dbReference type="AlphaFoldDB" id="A0A8H3IYS6"/>
<dbReference type="PANTHER" id="PTHR38790">
    <property type="entry name" value="2EXR DOMAIN-CONTAINING PROTEIN-RELATED"/>
    <property type="match status" value="1"/>
</dbReference>
<dbReference type="OrthoDB" id="4757095at2759"/>
<accession>A0A8H3IYS6</accession>
<feature type="region of interest" description="Disordered" evidence="1">
    <location>
        <begin position="48"/>
        <end position="90"/>
    </location>
</feature>
<feature type="region of interest" description="Disordered" evidence="1">
    <location>
        <begin position="1"/>
        <end position="21"/>
    </location>
</feature>
<keyword evidence="4" id="KW-1185">Reference proteome</keyword>
<sequence>MCEHRSPFRFDPADVGQSPPETLSFLQRASRTVRREFYLPAKTSVTRPITLHGRKRDDKAAIPKPLPERPKKHRDLSRPRSSSSSRPQGGGGVLFAKLPYEIRRMIYIYVLGDEIIHLEHPSDEPRIVHHRCEWQLNGGHHIHPTPHGPVNHDAKHGKTSLIKTCRAIYNEATNILYTTNTFSVQTCPNLSTFIDFTNSIRAHRLASITDVYINMFAECFAPFWTAMTPGSRFWDFIRDWGRVWTTMATRMPGLRTLRVRVRRTAQELGLAIDEDWIRPMLRVRGLRLFELVLEGDGVYRDWSVEYRERLRELQGFLGERLCGDRREGEVFLQTSTCWKKRTPCKDGICCKRGVV</sequence>
<protein>
    <recommendedName>
        <fullName evidence="2">DUF7730 domain-containing protein</fullName>
    </recommendedName>
</protein>
<dbReference type="Proteomes" id="UP000664534">
    <property type="component" value="Unassembled WGS sequence"/>
</dbReference>
<feature type="compositionally biased region" description="Basic and acidic residues" evidence="1">
    <location>
        <begin position="55"/>
        <end position="69"/>
    </location>
</feature>
<organism evidence="3 4">
    <name type="scientific">Imshaugia aleurites</name>
    <dbReference type="NCBI Taxonomy" id="172621"/>
    <lineage>
        <taxon>Eukaryota</taxon>
        <taxon>Fungi</taxon>
        <taxon>Dikarya</taxon>
        <taxon>Ascomycota</taxon>
        <taxon>Pezizomycotina</taxon>
        <taxon>Lecanoromycetes</taxon>
        <taxon>OSLEUM clade</taxon>
        <taxon>Lecanoromycetidae</taxon>
        <taxon>Lecanorales</taxon>
        <taxon>Lecanorineae</taxon>
        <taxon>Parmeliaceae</taxon>
        <taxon>Imshaugia</taxon>
    </lineage>
</organism>
<evidence type="ECO:0000259" key="2">
    <source>
        <dbReference type="Pfam" id="PF24864"/>
    </source>
</evidence>
<evidence type="ECO:0000256" key="1">
    <source>
        <dbReference type="SAM" id="MobiDB-lite"/>
    </source>
</evidence>
<proteinExistence type="predicted"/>
<gene>
    <name evidence="3" type="ORF">IMSHALPRED_009341</name>
</gene>
<evidence type="ECO:0000313" key="4">
    <source>
        <dbReference type="Proteomes" id="UP000664534"/>
    </source>
</evidence>
<evidence type="ECO:0000313" key="3">
    <source>
        <dbReference type="EMBL" id="CAF9933399.1"/>
    </source>
</evidence>
<dbReference type="PANTHER" id="PTHR38790:SF4">
    <property type="entry name" value="2EXR DOMAIN-CONTAINING PROTEIN"/>
    <property type="match status" value="1"/>
</dbReference>
<dbReference type="EMBL" id="CAJPDT010000070">
    <property type="protein sequence ID" value="CAF9933399.1"/>
    <property type="molecule type" value="Genomic_DNA"/>
</dbReference>
<dbReference type="Pfam" id="PF24864">
    <property type="entry name" value="DUF7730"/>
    <property type="match status" value="1"/>
</dbReference>
<feature type="domain" description="DUF7730" evidence="2">
    <location>
        <begin position="93"/>
        <end position="292"/>
    </location>
</feature>
<reference evidence="3" key="1">
    <citation type="submission" date="2021-03" db="EMBL/GenBank/DDBJ databases">
        <authorList>
            <person name="Tagirdzhanova G."/>
        </authorList>
    </citation>
    <scope>NUCLEOTIDE SEQUENCE</scope>
</reference>
<name>A0A8H3IYS6_9LECA</name>